<evidence type="ECO:0000256" key="4">
    <source>
        <dbReference type="ARBA" id="ARBA00022801"/>
    </source>
</evidence>
<dbReference type="Proteomes" id="UP000193404">
    <property type="component" value="Chromosome"/>
</dbReference>
<evidence type="ECO:0000256" key="2">
    <source>
        <dbReference type="ARBA" id="ARBA00007749"/>
    </source>
</evidence>
<name>A0A1W6JZB1_9CREN</name>
<dbReference type="InterPro" id="IPR051013">
    <property type="entry name" value="MBL_superfamily_lactonases"/>
</dbReference>
<comment type="cofactor">
    <cofactor evidence="1">
        <name>Zn(2+)</name>
        <dbReference type="ChEBI" id="CHEBI:29105"/>
    </cofactor>
</comment>
<evidence type="ECO:0000313" key="7">
    <source>
        <dbReference type="Proteomes" id="UP000193404"/>
    </source>
</evidence>
<keyword evidence="3" id="KW-0479">Metal-binding</keyword>
<accession>A0A1W6JZB1</accession>
<dbReference type="GO" id="GO:0016787">
    <property type="term" value="F:hydrolase activity"/>
    <property type="evidence" value="ECO:0007669"/>
    <property type="project" value="UniProtKB-KW"/>
</dbReference>
<dbReference type="AlphaFoldDB" id="A0A1W6JZB1"/>
<gene>
    <name evidence="6" type="ORF">B6F84_05675</name>
</gene>
<dbReference type="EMBL" id="CP020477">
    <property type="protein sequence ID" value="ARM75575.1"/>
    <property type="molecule type" value="Genomic_DNA"/>
</dbReference>
<protein>
    <submittedName>
        <fullName evidence="6">Zn-dependent hydrolase</fullName>
    </submittedName>
</protein>
<dbReference type="STRING" id="282676.B6F84_05675"/>
<evidence type="ECO:0000256" key="3">
    <source>
        <dbReference type="ARBA" id="ARBA00022723"/>
    </source>
</evidence>
<dbReference type="Gene3D" id="3.60.15.10">
    <property type="entry name" value="Ribonuclease Z/Hydroxyacylglutathione hydrolase-like"/>
    <property type="match status" value="1"/>
</dbReference>
<dbReference type="SUPFAM" id="SSF56281">
    <property type="entry name" value="Metallo-hydrolase/oxidoreductase"/>
    <property type="match status" value="1"/>
</dbReference>
<comment type="similarity">
    <text evidence="2">Belongs to the metallo-beta-lactamase superfamily.</text>
</comment>
<dbReference type="GO" id="GO:0046872">
    <property type="term" value="F:metal ion binding"/>
    <property type="evidence" value="ECO:0007669"/>
    <property type="project" value="UniProtKB-KW"/>
</dbReference>
<evidence type="ECO:0000256" key="1">
    <source>
        <dbReference type="ARBA" id="ARBA00001947"/>
    </source>
</evidence>
<keyword evidence="7" id="KW-1185">Reference proteome</keyword>
<dbReference type="OrthoDB" id="56266at2157"/>
<keyword evidence="4 6" id="KW-0378">Hydrolase</keyword>
<dbReference type="PANTHER" id="PTHR42978">
    <property type="entry name" value="QUORUM-QUENCHING LACTONASE YTNP-RELATED-RELATED"/>
    <property type="match status" value="1"/>
</dbReference>
<organism evidence="6 7">
    <name type="scientific">Acidianus manzaensis</name>
    <dbReference type="NCBI Taxonomy" id="282676"/>
    <lineage>
        <taxon>Archaea</taxon>
        <taxon>Thermoproteota</taxon>
        <taxon>Thermoprotei</taxon>
        <taxon>Sulfolobales</taxon>
        <taxon>Sulfolobaceae</taxon>
        <taxon>Acidianus</taxon>
    </lineage>
</organism>
<proteinExistence type="inferred from homology"/>
<evidence type="ECO:0000313" key="6">
    <source>
        <dbReference type="EMBL" id="ARM75575.1"/>
    </source>
</evidence>
<evidence type="ECO:0000256" key="5">
    <source>
        <dbReference type="ARBA" id="ARBA00022833"/>
    </source>
</evidence>
<dbReference type="InterPro" id="IPR036866">
    <property type="entry name" value="RibonucZ/Hydroxyglut_hydro"/>
</dbReference>
<reference evidence="6 7" key="1">
    <citation type="submission" date="2017-03" db="EMBL/GenBank/DDBJ databases">
        <title>Sulfur activation and transportation mechanism of thermophilic Archaea Acidianus manzaensis YN-25.</title>
        <authorList>
            <person name="Ma Y."/>
            <person name="Yang Y."/>
            <person name="Xia J."/>
        </authorList>
    </citation>
    <scope>NUCLEOTIDE SEQUENCE [LARGE SCALE GENOMIC DNA]</scope>
    <source>
        <strain evidence="6 7">YN-25</strain>
    </source>
</reference>
<keyword evidence="5" id="KW-0862">Zinc</keyword>
<sequence length="259" mass="30994">MIKRIYMFKVGDHGEVPGAEVFWMRDFNKWYRLYFYSFLLDTTEGYILINTGLPDDLSLRNKFLHEWAGSNRCNFSFNEDEKIENILNKINLTVGDISHIVITPFQDYTIGRLNLFKNAYIYFSQTGWYHDVVNPLPSPFLNRDIYFPKIIRNYLFEEAWNRIKLVENQKVIDDIYVKWIGCHHRSSMLIKLYYNNKKICISDSAFLMANYEQNIPIGIAENVYECIESYKYMQNECNIVIPAYDPENINRYMEYFPKI</sequence>
<dbReference type="KEGG" id="aman:B6F84_05675"/>
<dbReference type="PANTHER" id="PTHR42978:SF2">
    <property type="entry name" value="102 KBASES UNSTABLE REGION: FROM 1 TO 119443"/>
    <property type="match status" value="1"/>
</dbReference>